<evidence type="ECO:0008006" key="7">
    <source>
        <dbReference type="Google" id="ProtNLM"/>
    </source>
</evidence>
<evidence type="ECO:0000256" key="2">
    <source>
        <dbReference type="SAM" id="SignalP"/>
    </source>
</evidence>
<keyword evidence="1" id="KW-0472">Membrane</keyword>
<dbReference type="EMBL" id="JAUSTF010000002">
    <property type="protein sequence ID" value="MDQ0180045.1"/>
    <property type="molecule type" value="Genomic_DNA"/>
</dbReference>
<accession>A0AAW8DCG2</accession>
<dbReference type="Proteomes" id="UP001230951">
    <property type="component" value="Unassembled WGS sequence"/>
</dbReference>
<feature type="transmembrane region" description="Helical" evidence="1">
    <location>
        <begin position="254"/>
        <end position="278"/>
    </location>
</feature>
<dbReference type="RefSeq" id="WP_306958915.1">
    <property type="nucleotide sequence ID" value="NZ_JAUSRG010000001.1"/>
</dbReference>
<keyword evidence="5" id="KW-1185">Reference proteome</keyword>
<keyword evidence="1" id="KW-1133">Transmembrane helix</keyword>
<evidence type="ECO:0000256" key="1">
    <source>
        <dbReference type="SAM" id="Phobius"/>
    </source>
</evidence>
<feature type="transmembrane region" description="Helical" evidence="1">
    <location>
        <begin position="172"/>
        <end position="195"/>
    </location>
</feature>
<reference evidence="3 5" key="1">
    <citation type="submission" date="2023-07" db="EMBL/GenBank/DDBJ databases">
        <title>Sorghum-associated microbial communities from plants grown in Nebraska, USA.</title>
        <authorList>
            <person name="Schachtman D."/>
        </authorList>
    </citation>
    <scope>NUCLEOTIDE SEQUENCE</scope>
    <source>
        <strain evidence="3">DS1006</strain>
        <strain evidence="4 5">DS1016</strain>
    </source>
</reference>
<gene>
    <name evidence="3" type="ORF">J2S90_000242</name>
    <name evidence="4" type="ORF">J2S93_001461</name>
</gene>
<name>A0AAW8DCG2_9MICC</name>
<proteinExistence type="predicted"/>
<feature type="chain" id="PRO_5043409535" description="ABC transporter permease" evidence="2">
    <location>
        <begin position="25"/>
        <end position="296"/>
    </location>
</feature>
<dbReference type="AlphaFoldDB" id="A0AAW8DCG2"/>
<keyword evidence="2" id="KW-0732">Signal</keyword>
<evidence type="ECO:0000313" key="4">
    <source>
        <dbReference type="EMBL" id="MDQ0180045.1"/>
    </source>
</evidence>
<sequence>MRNPLRSFVSAIAVIFALPLTAIAVPMAWTDTNIVREDGFVALTSSIGKDQAFQARLAATAVASLESKVNLPAPVEQLGASFLKDAATAMTTWPEYPQAWNETVRRSHQLTFAGSARPGNSTAGTSLVLDVGPLVKLAADRLHAATGLPIATPDSTLINIGGPAQRQQVDAIAAYAPMWWIPGLGAVLLFALGLLAARRRGVVLLFAGLGLAAVAALWQVATTVLKGAGDAGLGGTATGGLFARELLAAAVDNFAGWITIAWIAAGVLALLGLLGVIFSRKARPSVRVNAAGSMEG</sequence>
<protein>
    <recommendedName>
        <fullName evidence="7">ABC transporter permease</fullName>
    </recommendedName>
</protein>
<feature type="signal peptide" evidence="2">
    <location>
        <begin position="1"/>
        <end position="24"/>
    </location>
</feature>
<evidence type="ECO:0000313" key="5">
    <source>
        <dbReference type="Proteomes" id="UP001230951"/>
    </source>
</evidence>
<dbReference type="EMBL" id="JAUSRG010000001">
    <property type="protein sequence ID" value="MDP9903302.1"/>
    <property type="molecule type" value="Genomic_DNA"/>
</dbReference>
<evidence type="ECO:0000313" key="6">
    <source>
        <dbReference type="Proteomes" id="UP001242995"/>
    </source>
</evidence>
<feature type="transmembrane region" description="Helical" evidence="1">
    <location>
        <begin position="202"/>
        <end position="221"/>
    </location>
</feature>
<keyword evidence="1" id="KW-0812">Transmembrane</keyword>
<dbReference type="Proteomes" id="UP001242995">
    <property type="component" value="Unassembled WGS sequence"/>
</dbReference>
<organism evidence="3 6">
    <name type="scientific">Arthrobacter bambusae</name>
    <dbReference type="NCBI Taxonomy" id="1338426"/>
    <lineage>
        <taxon>Bacteria</taxon>
        <taxon>Bacillati</taxon>
        <taxon>Actinomycetota</taxon>
        <taxon>Actinomycetes</taxon>
        <taxon>Micrococcales</taxon>
        <taxon>Micrococcaceae</taxon>
        <taxon>Arthrobacter</taxon>
    </lineage>
</organism>
<comment type="caution">
    <text evidence="3">The sequence shown here is derived from an EMBL/GenBank/DDBJ whole genome shotgun (WGS) entry which is preliminary data.</text>
</comment>
<evidence type="ECO:0000313" key="3">
    <source>
        <dbReference type="EMBL" id="MDP9903302.1"/>
    </source>
</evidence>